<proteinExistence type="predicted"/>
<protein>
    <submittedName>
        <fullName evidence="2">Uncharacterized protein</fullName>
    </submittedName>
</protein>
<accession>A0A9X7N5L4</accession>
<name>A0A9X7N5L4_PSEDE</name>
<organism evidence="2 3">
    <name type="scientific">Pseudomonas denitrificans</name>
    <dbReference type="NCBI Taxonomy" id="43306"/>
    <lineage>
        <taxon>Bacteria</taxon>
        <taxon>Pseudomonadati</taxon>
        <taxon>Pseudomonadota</taxon>
        <taxon>Gammaproteobacteria</taxon>
        <taxon>Pseudomonadales</taxon>
        <taxon>Pseudomonadaceae</taxon>
        <taxon>Halopseudomonas</taxon>
    </lineage>
</organism>
<dbReference type="KEGG" id="pden:F1C79_27835"/>
<evidence type="ECO:0000256" key="1">
    <source>
        <dbReference type="SAM" id="MobiDB-lite"/>
    </source>
</evidence>
<sequence>MNTCVTPARSSTQGIRPGRPEQGLRFQKCVEDGDCPFARQQKARLEPGSSFATAGTVAWTAIACKEGEKMSHPENNPAPEQVQGLRSDLEITEAVLSALDSETESPAEPRAAVEIANELLECMEAELLHIAELRAILFAVWRDPEATAHIKHITGAGIDASHFVSKGLETLSLIFKEELAALEQPDLAGIDGGEA</sequence>
<evidence type="ECO:0000313" key="2">
    <source>
        <dbReference type="EMBL" id="QEY75131.1"/>
    </source>
</evidence>
<dbReference type="RefSeq" id="WP_151189184.1">
    <property type="nucleotide sequence ID" value="NZ_CP043626.1"/>
</dbReference>
<dbReference type="AlphaFoldDB" id="A0A9X7N5L4"/>
<dbReference type="Proteomes" id="UP000326659">
    <property type="component" value="Chromosome"/>
</dbReference>
<dbReference type="EMBL" id="CP043626">
    <property type="protein sequence ID" value="QEY75131.1"/>
    <property type="molecule type" value="Genomic_DNA"/>
</dbReference>
<gene>
    <name evidence="2" type="ORF">F1C79_27835</name>
</gene>
<feature type="compositionally biased region" description="Polar residues" evidence="1">
    <location>
        <begin position="1"/>
        <end position="14"/>
    </location>
</feature>
<keyword evidence="3" id="KW-1185">Reference proteome</keyword>
<feature type="region of interest" description="Disordered" evidence="1">
    <location>
        <begin position="1"/>
        <end position="21"/>
    </location>
</feature>
<evidence type="ECO:0000313" key="3">
    <source>
        <dbReference type="Proteomes" id="UP000326659"/>
    </source>
</evidence>
<reference evidence="2 3" key="1">
    <citation type="submission" date="2019-09" db="EMBL/GenBank/DDBJ databases">
        <title>Prosopis cineraria nodule microbiome.</title>
        <authorList>
            <person name="Chaluvadi S.R."/>
            <person name="Ali R."/>
            <person name="Wang X."/>
        </authorList>
    </citation>
    <scope>NUCLEOTIDE SEQUENCE [LARGE SCALE GENOMIC DNA]</scope>
    <source>
        <strain evidence="2 3">BG1</strain>
    </source>
</reference>
<dbReference type="OrthoDB" id="7039766at2"/>